<organism evidence="2 3">
    <name type="scientific">Isachenkonia alkalipeptolytica</name>
    <dbReference type="NCBI Taxonomy" id="2565777"/>
    <lineage>
        <taxon>Bacteria</taxon>
        <taxon>Bacillati</taxon>
        <taxon>Bacillota</taxon>
        <taxon>Clostridia</taxon>
        <taxon>Eubacteriales</taxon>
        <taxon>Clostridiaceae</taxon>
        <taxon>Isachenkonia</taxon>
    </lineage>
</organism>
<dbReference type="Pfam" id="PF01966">
    <property type="entry name" value="HD"/>
    <property type="match status" value="1"/>
</dbReference>
<reference evidence="2 3" key="1">
    <citation type="submission" date="2019-04" db="EMBL/GenBank/DDBJ databases">
        <title>Isachenkonia alkalipeptolytica gen. nov. sp. nov. a new anaerobic, alkiliphilic organothrophic bacterium capable to reduce synthesized ferrihydrite isolated from a soda lake.</title>
        <authorList>
            <person name="Toshchakov S.V."/>
            <person name="Zavarzina D.G."/>
            <person name="Zhilina T.N."/>
            <person name="Kostrikina N.A."/>
            <person name="Kublanov I.V."/>
        </authorList>
    </citation>
    <scope>NUCLEOTIDE SEQUENCE [LARGE SCALE GENOMIC DNA]</scope>
    <source>
        <strain evidence="2 3">Z-1701</strain>
    </source>
</reference>
<dbReference type="InterPro" id="IPR006674">
    <property type="entry name" value="HD_domain"/>
</dbReference>
<dbReference type="AlphaFoldDB" id="A0AA44BCL0"/>
<keyword evidence="3" id="KW-1185">Reference proteome</keyword>
<protein>
    <submittedName>
        <fullName evidence="2">HD domain-containing protein</fullName>
    </submittedName>
</protein>
<gene>
    <name evidence="2" type="ORF">ISALK_00800</name>
</gene>
<evidence type="ECO:0000313" key="3">
    <source>
        <dbReference type="Proteomes" id="UP000449710"/>
    </source>
</evidence>
<accession>A0AA44BCL0</accession>
<feature type="domain" description="HD" evidence="1">
    <location>
        <begin position="46"/>
        <end position="148"/>
    </location>
</feature>
<dbReference type="RefSeq" id="WP_160718334.1">
    <property type="nucleotide sequence ID" value="NZ_SUMG01000001.1"/>
</dbReference>
<comment type="caution">
    <text evidence="2">The sequence shown here is derived from an EMBL/GenBank/DDBJ whole genome shotgun (WGS) entry which is preliminary data.</text>
</comment>
<dbReference type="Proteomes" id="UP000449710">
    <property type="component" value="Unassembled WGS sequence"/>
</dbReference>
<dbReference type="EMBL" id="SUMG01000001">
    <property type="protein sequence ID" value="NBG87028.1"/>
    <property type="molecule type" value="Genomic_DNA"/>
</dbReference>
<dbReference type="SUPFAM" id="SSF109604">
    <property type="entry name" value="HD-domain/PDEase-like"/>
    <property type="match status" value="1"/>
</dbReference>
<proteinExistence type="predicted"/>
<name>A0AA44BCL0_9CLOT</name>
<sequence length="182" mass="20837">MLYRIKQFFRGVFAKVTPEEQVFLKAYLTKGEALLFRRLRVGEQRHSLNIAYDCLKEAPKNRILIKAALLHDVGKINSNLTLVHKALVVVITKLPIPKRMLPKFLQKALYYKQQHPALGAELLNNVGTEASVVFLTRHHHRDFSTNPIPLKAYPKLGEGFNENSLGDLLKTLELLQKIDEKN</sequence>
<evidence type="ECO:0000259" key="1">
    <source>
        <dbReference type="Pfam" id="PF01966"/>
    </source>
</evidence>
<evidence type="ECO:0000313" key="2">
    <source>
        <dbReference type="EMBL" id="NBG87028.1"/>
    </source>
</evidence>
<dbReference type="Gene3D" id="1.10.3210.10">
    <property type="entry name" value="Hypothetical protein af1432"/>
    <property type="match status" value="1"/>
</dbReference>